<feature type="compositionally biased region" description="Basic and acidic residues" evidence="2">
    <location>
        <begin position="303"/>
        <end position="313"/>
    </location>
</feature>
<feature type="chain" id="PRO_5006668481" evidence="4">
    <location>
        <begin position="23"/>
        <end position="576"/>
    </location>
</feature>
<evidence type="ECO:0000256" key="3">
    <source>
        <dbReference type="SAM" id="Phobius"/>
    </source>
</evidence>
<name>A0A0T6B918_9SCAR</name>
<evidence type="ECO:0000313" key="6">
    <source>
        <dbReference type="Proteomes" id="UP000051574"/>
    </source>
</evidence>
<dbReference type="Pfam" id="PF07841">
    <property type="entry name" value="DM4_12"/>
    <property type="match status" value="1"/>
</dbReference>
<evidence type="ECO:0000256" key="2">
    <source>
        <dbReference type="SAM" id="MobiDB-lite"/>
    </source>
</evidence>
<keyword evidence="1" id="KW-0175">Coiled coil</keyword>
<feature type="transmembrane region" description="Helical" evidence="3">
    <location>
        <begin position="190"/>
        <end position="212"/>
    </location>
</feature>
<dbReference type="AlphaFoldDB" id="A0A0T6B918"/>
<organism evidence="5 6">
    <name type="scientific">Oryctes borbonicus</name>
    <dbReference type="NCBI Taxonomy" id="1629725"/>
    <lineage>
        <taxon>Eukaryota</taxon>
        <taxon>Metazoa</taxon>
        <taxon>Ecdysozoa</taxon>
        <taxon>Arthropoda</taxon>
        <taxon>Hexapoda</taxon>
        <taxon>Insecta</taxon>
        <taxon>Pterygota</taxon>
        <taxon>Neoptera</taxon>
        <taxon>Endopterygota</taxon>
        <taxon>Coleoptera</taxon>
        <taxon>Polyphaga</taxon>
        <taxon>Scarabaeiformia</taxon>
        <taxon>Scarabaeidae</taxon>
        <taxon>Dynastinae</taxon>
        <taxon>Oryctes</taxon>
    </lineage>
</organism>
<dbReference type="Proteomes" id="UP000051574">
    <property type="component" value="Unassembled WGS sequence"/>
</dbReference>
<feature type="coiled-coil region" evidence="1">
    <location>
        <begin position="363"/>
        <end position="397"/>
    </location>
</feature>
<keyword evidence="3" id="KW-1133">Transmembrane helix</keyword>
<feature type="signal peptide" evidence="4">
    <location>
        <begin position="1"/>
        <end position="22"/>
    </location>
</feature>
<dbReference type="PANTHER" id="PTHR21879">
    <property type="entry name" value="FI03362P-RELATED-RELATED"/>
    <property type="match status" value="1"/>
</dbReference>
<reference evidence="5 6" key="1">
    <citation type="submission" date="2015-09" db="EMBL/GenBank/DDBJ databases">
        <title>Draft genome of the scarab beetle Oryctes borbonicus.</title>
        <authorList>
            <person name="Meyer J.M."/>
            <person name="Markov G.V."/>
            <person name="Baskaran P."/>
            <person name="Herrmann M."/>
            <person name="Sommer R.J."/>
            <person name="Roedelsperger C."/>
        </authorList>
    </citation>
    <scope>NUCLEOTIDE SEQUENCE [LARGE SCALE GENOMIC DNA]</scope>
    <source>
        <strain evidence="5">OB123</strain>
        <tissue evidence="5">Whole animal</tissue>
    </source>
</reference>
<gene>
    <name evidence="5" type="ORF">AMK59_3408</name>
</gene>
<dbReference type="EMBL" id="LJIG01009056">
    <property type="protein sequence ID" value="KRT83843.1"/>
    <property type="molecule type" value="Genomic_DNA"/>
</dbReference>
<keyword evidence="4" id="KW-0732">Signal</keyword>
<dbReference type="InterPro" id="IPR006631">
    <property type="entry name" value="DM4_12"/>
</dbReference>
<dbReference type="InterPro" id="IPR012464">
    <property type="entry name" value="DUF1676"/>
</dbReference>
<dbReference type="PANTHER" id="PTHR21879:SF4">
    <property type="entry name" value="OSIRIS 17, ISOFORM C"/>
    <property type="match status" value="1"/>
</dbReference>
<sequence>MSLWNLGLGVLCYIILIRVVHTIPNNNTNLENKIPESYLKLAEGNSLWHNLLHKCKTASFSCIKQTAYNYLDNLLDQSNNIQVTNNIALERNDIDYGSISRQSENDIDEDVFERSSPLEEVTGALHDKAVKFMMTHDLVVRLPEYFFDGALLKVSPRTFEGGGAIIKLDTFPGQGRIFFKKIKKFISNKLIVALLAILLVIKLIAVKFLFFMPMLVGAAAAKKLLLKVLLFLFPALSHLFKLCQYYSPTKYHHHQHHIKHFHHLSQIPSLHHTVELDHPPPGHGYDDHTFDYYSEGPGVAGNDYHRKDDKNQKLGDGYSDSIGGQGQPSYKRGTKLPPTGSRPLTPTEIENMILKAEKEATLKVRLQEEQKRVETDNKRIQENIKQLLKIQEKLKLQQALLKQTSKLANTNFIHTANIIPSQSLTPPGGLLASAHIVHPTVIQPSLVQALPIYQASFHEDFQPTAPSTTTTTTPQPVFDPFYTPILEKIDNILLSIGYTEEPCRERLICSMYKNPLKFSPHSNLLSTELSRDDLEKPTSTSAAVIRFYRYVQAARDGQDKRDCLRLYPACVINTEV</sequence>
<evidence type="ECO:0000313" key="5">
    <source>
        <dbReference type="EMBL" id="KRT83843.1"/>
    </source>
</evidence>
<keyword evidence="3" id="KW-0812">Transmembrane</keyword>
<keyword evidence="6" id="KW-1185">Reference proteome</keyword>
<proteinExistence type="predicted"/>
<accession>A0A0T6B918</accession>
<dbReference type="Pfam" id="PF07898">
    <property type="entry name" value="DUF1676"/>
    <property type="match status" value="1"/>
</dbReference>
<evidence type="ECO:0000256" key="1">
    <source>
        <dbReference type="SAM" id="Coils"/>
    </source>
</evidence>
<comment type="caution">
    <text evidence="5">The sequence shown here is derived from an EMBL/GenBank/DDBJ whole genome shotgun (WGS) entry which is preliminary data.</text>
</comment>
<protein>
    <submittedName>
        <fullName evidence="5">Uncharacterized protein</fullName>
    </submittedName>
</protein>
<evidence type="ECO:0000256" key="4">
    <source>
        <dbReference type="SAM" id="SignalP"/>
    </source>
</evidence>
<dbReference type="OrthoDB" id="6334967at2759"/>
<dbReference type="GO" id="GO:0016020">
    <property type="term" value="C:membrane"/>
    <property type="evidence" value="ECO:0007669"/>
    <property type="project" value="TreeGrafter"/>
</dbReference>
<keyword evidence="3" id="KW-0472">Membrane</keyword>
<feature type="region of interest" description="Disordered" evidence="2">
    <location>
        <begin position="301"/>
        <end position="345"/>
    </location>
</feature>